<accession>A0A2K1IAH4</accession>
<proteinExistence type="inferred from homology"/>
<sequence length="80" mass="9164">MEHEDSRTTTVVFQQLQPYTDEISDWSKVVIAYEPVWAIGTNKVATTEQAQEVHPAIHSWLSKDRASYTNKPMGGPYKLR</sequence>
<reference evidence="5 7" key="1">
    <citation type="journal article" date="2008" name="Science">
        <title>The Physcomitrella genome reveals evolutionary insights into the conquest of land by plants.</title>
        <authorList>
            <person name="Rensing S."/>
            <person name="Lang D."/>
            <person name="Zimmer A."/>
            <person name="Terry A."/>
            <person name="Salamov A."/>
            <person name="Shapiro H."/>
            <person name="Nishiyama T."/>
            <person name="Perroud P.-F."/>
            <person name="Lindquist E."/>
            <person name="Kamisugi Y."/>
            <person name="Tanahashi T."/>
            <person name="Sakakibara K."/>
            <person name="Fujita T."/>
            <person name="Oishi K."/>
            <person name="Shin-I T."/>
            <person name="Kuroki Y."/>
            <person name="Toyoda A."/>
            <person name="Suzuki Y."/>
            <person name="Hashimoto A."/>
            <person name="Yamaguchi K."/>
            <person name="Sugano A."/>
            <person name="Kohara Y."/>
            <person name="Fujiyama A."/>
            <person name="Anterola A."/>
            <person name="Aoki S."/>
            <person name="Ashton N."/>
            <person name="Barbazuk W.B."/>
            <person name="Barker E."/>
            <person name="Bennetzen J."/>
            <person name="Bezanilla M."/>
            <person name="Blankenship R."/>
            <person name="Cho S.H."/>
            <person name="Dutcher S."/>
            <person name="Estelle M."/>
            <person name="Fawcett J.A."/>
            <person name="Gundlach H."/>
            <person name="Hanada K."/>
            <person name="Heyl A."/>
            <person name="Hicks K.A."/>
            <person name="Hugh J."/>
            <person name="Lohr M."/>
            <person name="Mayer K."/>
            <person name="Melkozernov A."/>
            <person name="Murata T."/>
            <person name="Nelson D."/>
            <person name="Pils B."/>
            <person name="Prigge M."/>
            <person name="Reiss B."/>
            <person name="Renner T."/>
            <person name="Rombauts S."/>
            <person name="Rushton P."/>
            <person name="Sanderfoot A."/>
            <person name="Schween G."/>
            <person name="Shiu S.-H."/>
            <person name="Stueber K."/>
            <person name="Theodoulou F.L."/>
            <person name="Tu H."/>
            <person name="Van de Peer Y."/>
            <person name="Verrier P.J."/>
            <person name="Waters E."/>
            <person name="Wood A."/>
            <person name="Yang L."/>
            <person name="Cove D."/>
            <person name="Cuming A."/>
            <person name="Hasebe M."/>
            <person name="Lucas S."/>
            <person name="Mishler D.B."/>
            <person name="Reski R."/>
            <person name="Grigoriev I."/>
            <person name="Quatrano R.S."/>
            <person name="Boore J.L."/>
        </authorList>
    </citation>
    <scope>NUCLEOTIDE SEQUENCE [LARGE SCALE GENOMIC DNA]</scope>
    <source>
        <strain evidence="6 7">cv. Gransden 2004</strain>
    </source>
</reference>
<dbReference type="GO" id="GO:0004807">
    <property type="term" value="F:triose-phosphate isomerase activity"/>
    <property type="evidence" value="ECO:0007669"/>
    <property type="project" value="InterPro"/>
</dbReference>
<evidence type="ECO:0000256" key="1">
    <source>
        <dbReference type="ARBA" id="ARBA00007422"/>
    </source>
</evidence>
<dbReference type="Gene3D" id="3.20.20.70">
    <property type="entry name" value="Aldolase class I"/>
    <property type="match status" value="1"/>
</dbReference>
<comment type="similarity">
    <text evidence="1">Belongs to the triosephosphate isomerase family.</text>
</comment>
<organism evidence="5">
    <name type="scientific">Physcomitrium patens</name>
    <name type="common">Spreading-leaved earth moss</name>
    <name type="synonym">Physcomitrella patens</name>
    <dbReference type="NCBI Taxonomy" id="3218"/>
    <lineage>
        <taxon>Eukaryota</taxon>
        <taxon>Viridiplantae</taxon>
        <taxon>Streptophyta</taxon>
        <taxon>Embryophyta</taxon>
        <taxon>Bryophyta</taxon>
        <taxon>Bryophytina</taxon>
        <taxon>Bryopsida</taxon>
        <taxon>Funariidae</taxon>
        <taxon>Funariales</taxon>
        <taxon>Funariaceae</taxon>
        <taxon>Physcomitrium</taxon>
    </lineage>
</organism>
<dbReference type="InterPro" id="IPR013785">
    <property type="entry name" value="Aldolase_TIM"/>
</dbReference>
<evidence type="ECO:0000313" key="5">
    <source>
        <dbReference type="EMBL" id="PNR26276.1"/>
    </source>
</evidence>
<keyword evidence="3" id="KW-0413">Isomerase</keyword>
<evidence type="ECO:0008006" key="8">
    <source>
        <dbReference type="Google" id="ProtNLM"/>
    </source>
</evidence>
<evidence type="ECO:0000313" key="6">
    <source>
        <dbReference type="EnsemblPlants" id="PAC:32952186.CDS.1"/>
    </source>
</evidence>
<evidence type="ECO:0000313" key="7">
    <source>
        <dbReference type="Proteomes" id="UP000006727"/>
    </source>
</evidence>
<comment type="pathway">
    <text evidence="4">Carbohydrate biosynthesis.</text>
</comment>
<protein>
    <recommendedName>
        <fullName evidence="8">Triosephosphate isomerase</fullName>
    </recommendedName>
</protein>
<dbReference type="EnsemblPlants" id="Pp3c27_3160V3.3">
    <property type="protein sequence ID" value="PAC:32952188.CDS.1"/>
    <property type="gene ID" value="Pp3c27_3160"/>
</dbReference>
<dbReference type="EnsemblPlants" id="Pp3c27_3160V3.2">
    <property type="protein sequence ID" value="PAC:32952187.CDS.1"/>
    <property type="gene ID" value="Pp3c27_3160"/>
</dbReference>
<comment type="subunit">
    <text evidence="2">Homodimer.</text>
</comment>
<name>A0A2K1IAH4_PHYPA</name>
<gene>
    <name evidence="5" type="ORF">PHYPA_030850</name>
</gene>
<dbReference type="InterPro" id="IPR035990">
    <property type="entry name" value="TIM_sf"/>
</dbReference>
<evidence type="ECO:0000256" key="3">
    <source>
        <dbReference type="ARBA" id="ARBA00023235"/>
    </source>
</evidence>
<dbReference type="Proteomes" id="UP000006727">
    <property type="component" value="Chromosome 27"/>
</dbReference>
<keyword evidence="7" id="KW-1185">Reference proteome</keyword>
<dbReference type="PANTHER" id="PTHR21139">
    <property type="entry name" value="TRIOSEPHOSPHATE ISOMERASE"/>
    <property type="match status" value="1"/>
</dbReference>
<dbReference type="PaxDb" id="3218-PP1S54_251V6.1"/>
<dbReference type="STRING" id="3218.A0A2K1IAH4"/>
<dbReference type="InParanoid" id="A0A2K1IAH4"/>
<dbReference type="SUPFAM" id="SSF51351">
    <property type="entry name" value="Triosephosphate isomerase (TIM)"/>
    <property type="match status" value="1"/>
</dbReference>
<dbReference type="PROSITE" id="PS51440">
    <property type="entry name" value="TIM_2"/>
    <property type="match status" value="1"/>
</dbReference>
<dbReference type="InterPro" id="IPR020861">
    <property type="entry name" value="Triosephosphate_isomerase_AS"/>
</dbReference>
<dbReference type="InterPro" id="IPR000652">
    <property type="entry name" value="Triosephosphate_isomerase"/>
</dbReference>
<reference evidence="6" key="3">
    <citation type="submission" date="2020-12" db="UniProtKB">
        <authorList>
            <consortium name="EnsemblPlants"/>
        </authorList>
    </citation>
    <scope>IDENTIFICATION</scope>
</reference>
<reference evidence="5 7" key="2">
    <citation type="journal article" date="2018" name="Plant J.">
        <title>The Physcomitrella patens chromosome-scale assembly reveals moss genome structure and evolution.</title>
        <authorList>
            <person name="Lang D."/>
            <person name="Ullrich K.K."/>
            <person name="Murat F."/>
            <person name="Fuchs J."/>
            <person name="Jenkins J."/>
            <person name="Haas F.B."/>
            <person name="Piednoel M."/>
            <person name="Gundlach H."/>
            <person name="Van Bel M."/>
            <person name="Meyberg R."/>
            <person name="Vives C."/>
            <person name="Morata J."/>
            <person name="Symeonidi A."/>
            <person name="Hiss M."/>
            <person name="Muchero W."/>
            <person name="Kamisugi Y."/>
            <person name="Saleh O."/>
            <person name="Blanc G."/>
            <person name="Decker E.L."/>
            <person name="van Gessel N."/>
            <person name="Grimwood J."/>
            <person name="Hayes R.D."/>
            <person name="Graham S.W."/>
            <person name="Gunter L.E."/>
            <person name="McDaniel S.F."/>
            <person name="Hoernstein S.N.W."/>
            <person name="Larsson A."/>
            <person name="Li F.W."/>
            <person name="Perroud P.F."/>
            <person name="Phillips J."/>
            <person name="Ranjan P."/>
            <person name="Rokshar D.S."/>
            <person name="Rothfels C.J."/>
            <person name="Schneider L."/>
            <person name="Shu S."/>
            <person name="Stevenson D.W."/>
            <person name="Thummler F."/>
            <person name="Tillich M."/>
            <person name="Villarreal Aguilar J.C."/>
            <person name="Widiez T."/>
            <person name="Wong G.K."/>
            <person name="Wymore A."/>
            <person name="Zhang Y."/>
            <person name="Zimmer A.D."/>
            <person name="Quatrano R.S."/>
            <person name="Mayer K.F.X."/>
            <person name="Goodstein D."/>
            <person name="Casacuberta J.M."/>
            <person name="Vandepoele K."/>
            <person name="Reski R."/>
            <person name="Cuming A.C."/>
            <person name="Tuskan G.A."/>
            <person name="Maumus F."/>
            <person name="Salse J."/>
            <person name="Schmutz J."/>
            <person name="Rensing S.A."/>
        </authorList>
    </citation>
    <scope>NUCLEOTIDE SEQUENCE [LARGE SCALE GENOMIC DNA]</scope>
    <source>
        <strain evidence="6 7">cv. Gransden 2004</strain>
    </source>
</reference>
<dbReference type="Pfam" id="PF00121">
    <property type="entry name" value="TIM"/>
    <property type="match status" value="1"/>
</dbReference>
<dbReference type="Gramene" id="Pp3c27_3160V3.3">
    <property type="protein sequence ID" value="PAC:32952188.CDS.1"/>
    <property type="gene ID" value="Pp3c27_3160"/>
</dbReference>
<dbReference type="EnsemblPlants" id="Pp3c27_3160V3.1">
    <property type="protein sequence ID" value="PAC:32952186.CDS.1"/>
    <property type="gene ID" value="Pp3c27_3160"/>
</dbReference>
<evidence type="ECO:0000256" key="2">
    <source>
        <dbReference type="ARBA" id="ARBA00011738"/>
    </source>
</evidence>
<dbReference type="AlphaFoldDB" id="A0A2K1IAH4"/>
<evidence type="ECO:0000256" key="4">
    <source>
        <dbReference type="ARBA" id="ARBA00024331"/>
    </source>
</evidence>
<dbReference type="PROSITE" id="PS00171">
    <property type="entry name" value="TIM_1"/>
    <property type="match status" value="1"/>
</dbReference>
<dbReference type="EMBL" id="ABEU02000027">
    <property type="protein sequence ID" value="PNR26276.1"/>
    <property type="molecule type" value="Genomic_DNA"/>
</dbReference>
<dbReference type="PANTHER" id="PTHR21139:SF2">
    <property type="entry name" value="TRIOSEPHOSPHATE ISOMERASE"/>
    <property type="match status" value="1"/>
</dbReference>
<dbReference type="Gramene" id="Pp3c27_3160V3.2">
    <property type="protein sequence ID" value="PAC:32952187.CDS.1"/>
    <property type="gene ID" value="Pp3c27_3160"/>
</dbReference>
<dbReference type="Gramene" id="Pp3c27_3160V3.1">
    <property type="protein sequence ID" value="PAC:32952186.CDS.1"/>
    <property type="gene ID" value="Pp3c27_3160"/>
</dbReference>